<organism evidence="2 3">
    <name type="scientific">Abeliophyllum distichum</name>
    <dbReference type="NCBI Taxonomy" id="126358"/>
    <lineage>
        <taxon>Eukaryota</taxon>
        <taxon>Viridiplantae</taxon>
        <taxon>Streptophyta</taxon>
        <taxon>Embryophyta</taxon>
        <taxon>Tracheophyta</taxon>
        <taxon>Spermatophyta</taxon>
        <taxon>Magnoliopsida</taxon>
        <taxon>eudicotyledons</taxon>
        <taxon>Gunneridae</taxon>
        <taxon>Pentapetalae</taxon>
        <taxon>asterids</taxon>
        <taxon>lamiids</taxon>
        <taxon>Lamiales</taxon>
        <taxon>Oleaceae</taxon>
        <taxon>Forsythieae</taxon>
        <taxon>Abeliophyllum</taxon>
    </lineage>
</organism>
<comment type="caution">
    <text evidence="2">The sequence shown here is derived from an EMBL/GenBank/DDBJ whole genome shotgun (WGS) entry which is preliminary data.</text>
</comment>
<accession>A0ABD1UPE8</accession>
<dbReference type="Proteomes" id="UP001604336">
    <property type="component" value="Unassembled WGS sequence"/>
</dbReference>
<dbReference type="EMBL" id="JBFOLK010000003">
    <property type="protein sequence ID" value="KAL2526921.1"/>
    <property type="molecule type" value="Genomic_DNA"/>
</dbReference>
<gene>
    <name evidence="2" type="ORF">Adt_11975</name>
</gene>
<name>A0ABD1UPE8_9LAMI</name>
<feature type="compositionally biased region" description="Basic and acidic residues" evidence="1">
    <location>
        <begin position="116"/>
        <end position="127"/>
    </location>
</feature>
<evidence type="ECO:0000313" key="2">
    <source>
        <dbReference type="EMBL" id="KAL2526921.1"/>
    </source>
</evidence>
<evidence type="ECO:0000313" key="3">
    <source>
        <dbReference type="Proteomes" id="UP001604336"/>
    </source>
</evidence>
<protein>
    <submittedName>
        <fullName evidence="2">Uncharacterized protein</fullName>
    </submittedName>
</protein>
<proteinExistence type="predicted"/>
<dbReference type="AlphaFoldDB" id="A0ABD1UPE8"/>
<keyword evidence="3" id="KW-1185">Reference proteome</keyword>
<evidence type="ECO:0000256" key="1">
    <source>
        <dbReference type="SAM" id="MobiDB-lite"/>
    </source>
</evidence>
<feature type="compositionally biased region" description="Polar residues" evidence="1">
    <location>
        <begin position="77"/>
        <end position="106"/>
    </location>
</feature>
<sequence>MAQCILNLPVLSRFFSHQRNGKERLKSLNLPKTQARPRVPPNPEKQPQLMIKNPIAEFLERAQKQETTSPPILAITADSSTSDSNPAEESESSRQSDSTYESSTQPPVYMANEVQTSREEYTERPAEEIEQAEPTVISEDEQSSPPIIPNVMGPNLSAARWLFC</sequence>
<feature type="region of interest" description="Disordered" evidence="1">
    <location>
        <begin position="22"/>
        <end position="152"/>
    </location>
</feature>
<reference evidence="3" key="1">
    <citation type="submission" date="2024-07" db="EMBL/GenBank/DDBJ databases">
        <title>Two chromosome-level genome assemblies of Korean endemic species Abeliophyllum distichum and Forsythia ovata (Oleaceae).</title>
        <authorList>
            <person name="Jang H."/>
        </authorList>
    </citation>
    <scope>NUCLEOTIDE SEQUENCE [LARGE SCALE GENOMIC DNA]</scope>
</reference>